<proteinExistence type="predicted"/>
<feature type="signal peptide" evidence="2">
    <location>
        <begin position="1"/>
        <end position="19"/>
    </location>
</feature>
<dbReference type="Proteomes" id="UP000654123">
    <property type="component" value="Unassembled WGS sequence"/>
</dbReference>
<feature type="region of interest" description="Disordered" evidence="1">
    <location>
        <begin position="19"/>
        <end position="57"/>
    </location>
</feature>
<sequence length="384" mass="39180">MTAVSAAAALLLATGCAAGGGNGPAGPATGSPARSAASAPASATPSPSPSAPPAEGSVRVVSTVARGLRSPWGLAALPGGDLLVSSRDEGTVTRVDAESGELTVLGEVPGVAPGGEGGLLGLALSPKFAEDHLLYAYFTTESDNRIARMLYDESRPAGQQLGAPDTVLRNIPKGVVHNGGRIAFGPDGMLYAGTGETGDTGLAQDRASLGGKILRMTPDGQPVHGNPEADSVVYSYGHRNVQGLAWDAGKRLWAAEFGQNTWDELNLIRPGGNYGWPEAEGRGGGGGFTDPVAQWPVADASPSGIAVARGSVWMAGLRGERLWRIPLAGEKASAAPQAFLEGAHGRLRTVAAAGGNRLWLVTSETDTRGTPEAGDDRILLLEVE</sequence>
<organism evidence="4 5">
    <name type="scientific">Streptomyces roseolilacinus</name>
    <dbReference type="NCBI Taxonomy" id="66904"/>
    <lineage>
        <taxon>Bacteria</taxon>
        <taxon>Bacillati</taxon>
        <taxon>Actinomycetota</taxon>
        <taxon>Actinomycetes</taxon>
        <taxon>Kitasatosporales</taxon>
        <taxon>Streptomycetaceae</taxon>
        <taxon>Streptomyces</taxon>
    </lineage>
</organism>
<reference evidence="4" key="1">
    <citation type="journal article" date="2014" name="Int. J. Syst. Evol. Microbiol.">
        <title>Complete genome sequence of Corynebacterium casei LMG S-19264T (=DSM 44701T), isolated from a smear-ripened cheese.</title>
        <authorList>
            <consortium name="US DOE Joint Genome Institute (JGI-PGF)"/>
            <person name="Walter F."/>
            <person name="Albersmeier A."/>
            <person name="Kalinowski J."/>
            <person name="Ruckert C."/>
        </authorList>
    </citation>
    <scope>NUCLEOTIDE SEQUENCE</scope>
    <source>
        <strain evidence="4">JCM 4335</strain>
    </source>
</reference>
<name>A0A918EPV6_9ACTN</name>
<dbReference type="SUPFAM" id="SSF50952">
    <property type="entry name" value="Soluble quinoprotein glucose dehydrogenase"/>
    <property type="match status" value="1"/>
</dbReference>
<dbReference type="Gene3D" id="2.120.10.30">
    <property type="entry name" value="TolB, C-terminal domain"/>
    <property type="match status" value="1"/>
</dbReference>
<comment type="caution">
    <text evidence="4">The sequence shown here is derived from an EMBL/GenBank/DDBJ whole genome shotgun (WGS) entry which is preliminary data.</text>
</comment>
<protein>
    <recommendedName>
        <fullName evidence="3">Glucose/Sorbosone dehydrogenase domain-containing protein</fullName>
    </recommendedName>
</protein>
<feature type="chain" id="PRO_5038430939" description="Glucose/Sorbosone dehydrogenase domain-containing protein" evidence="2">
    <location>
        <begin position="20"/>
        <end position="384"/>
    </location>
</feature>
<dbReference type="Pfam" id="PF07995">
    <property type="entry name" value="GSDH"/>
    <property type="match status" value="1"/>
</dbReference>
<accession>A0A918EPV6</accession>
<feature type="domain" description="Glucose/Sorbosone dehydrogenase" evidence="3">
    <location>
        <begin position="68"/>
        <end position="367"/>
    </location>
</feature>
<reference evidence="4" key="2">
    <citation type="submission" date="2020-09" db="EMBL/GenBank/DDBJ databases">
        <authorList>
            <person name="Sun Q."/>
            <person name="Ohkuma M."/>
        </authorList>
    </citation>
    <scope>NUCLEOTIDE SEQUENCE</scope>
    <source>
        <strain evidence="4">JCM 4335</strain>
    </source>
</reference>
<dbReference type="InterPro" id="IPR011041">
    <property type="entry name" value="Quinoprot_gluc/sorb_DH_b-prop"/>
</dbReference>
<gene>
    <name evidence="4" type="ORF">GCM10010249_57240</name>
</gene>
<evidence type="ECO:0000256" key="1">
    <source>
        <dbReference type="SAM" id="MobiDB-lite"/>
    </source>
</evidence>
<evidence type="ECO:0000256" key="2">
    <source>
        <dbReference type="SAM" id="SignalP"/>
    </source>
</evidence>
<dbReference type="PANTHER" id="PTHR19328">
    <property type="entry name" value="HEDGEHOG-INTERACTING PROTEIN"/>
    <property type="match status" value="1"/>
</dbReference>
<dbReference type="InterPro" id="IPR012938">
    <property type="entry name" value="Glc/Sorbosone_DH"/>
</dbReference>
<dbReference type="InterPro" id="IPR011042">
    <property type="entry name" value="6-blade_b-propeller_TolB-like"/>
</dbReference>
<evidence type="ECO:0000313" key="4">
    <source>
        <dbReference type="EMBL" id="GGQ31147.1"/>
    </source>
</evidence>
<keyword evidence="5" id="KW-1185">Reference proteome</keyword>
<evidence type="ECO:0000259" key="3">
    <source>
        <dbReference type="Pfam" id="PF07995"/>
    </source>
</evidence>
<dbReference type="EMBL" id="BMSV01000016">
    <property type="protein sequence ID" value="GGQ31147.1"/>
    <property type="molecule type" value="Genomic_DNA"/>
</dbReference>
<keyword evidence="2" id="KW-0732">Signal</keyword>
<evidence type="ECO:0000313" key="5">
    <source>
        <dbReference type="Proteomes" id="UP000654123"/>
    </source>
</evidence>
<feature type="compositionally biased region" description="Low complexity" evidence="1">
    <location>
        <begin position="25"/>
        <end position="45"/>
    </location>
</feature>
<dbReference type="AlphaFoldDB" id="A0A918EPV6"/>
<dbReference type="PANTHER" id="PTHR19328:SF13">
    <property type="entry name" value="HIPL1 PROTEIN"/>
    <property type="match status" value="1"/>
</dbReference>